<evidence type="ECO:0000313" key="16">
    <source>
        <dbReference type="Proteomes" id="UP000316624"/>
    </source>
</evidence>
<dbReference type="RefSeq" id="WP_145075890.1">
    <property type="nucleotide sequence ID" value="NZ_JACIIY010000045.1"/>
</dbReference>
<name>A0A562K1X0_SPHWJ</name>
<accession>A0A562K1X0</accession>
<proteinExistence type="inferred from homology"/>
<keyword evidence="6 13" id="KW-0812">Transmembrane</keyword>
<dbReference type="GO" id="GO:0009055">
    <property type="term" value="F:electron transfer activity"/>
    <property type="evidence" value="ECO:0007669"/>
    <property type="project" value="InterPro"/>
</dbReference>
<keyword evidence="3" id="KW-0813">Transport</keyword>
<evidence type="ECO:0000256" key="11">
    <source>
        <dbReference type="ARBA" id="ARBA00023136"/>
    </source>
</evidence>
<dbReference type="Pfam" id="PF01292">
    <property type="entry name" value="Ni_hydr_CYTB"/>
    <property type="match status" value="1"/>
</dbReference>
<evidence type="ECO:0000256" key="4">
    <source>
        <dbReference type="ARBA" id="ARBA00022475"/>
    </source>
</evidence>
<keyword evidence="8" id="KW-0249">Electron transport</keyword>
<evidence type="ECO:0000313" key="15">
    <source>
        <dbReference type="EMBL" id="TWH89422.1"/>
    </source>
</evidence>
<dbReference type="GO" id="GO:0020037">
    <property type="term" value="F:heme binding"/>
    <property type="evidence" value="ECO:0007669"/>
    <property type="project" value="TreeGrafter"/>
</dbReference>
<sequence length="182" mass="20134">MNPVDSRQRFSSLSIALHWVTVLLISAVYATILLRENYPKGTDIREGLKTWHFMLGLAVLALIVIRLMARLASRQPPITPEPSVWQALLASTTHFALYAFMVAMPVAGWVILSASGKTIPFFGLELPALVGQSKTLAAQVKKIHETVGTIGYLLIGLHALAGLYHHYVVKDDTLRRMLPGRH</sequence>
<dbReference type="SUPFAM" id="SSF81342">
    <property type="entry name" value="Transmembrane di-heme cytochromes"/>
    <property type="match status" value="1"/>
</dbReference>
<keyword evidence="10" id="KW-0408">Iron</keyword>
<evidence type="ECO:0000256" key="13">
    <source>
        <dbReference type="SAM" id="Phobius"/>
    </source>
</evidence>
<keyword evidence="11 13" id="KW-0472">Membrane</keyword>
<gene>
    <name evidence="15" type="ORF">IQ35_03859</name>
</gene>
<protein>
    <submittedName>
        <fullName evidence="15">Cytochrome b561</fullName>
    </submittedName>
</protein>
<keyword evidence="9 13" id="KW-1133">Transmembrane helix</keyword>
<reference evidence="15 16" key="1">
    <citation type="journal article" date="2015" name="Stand. Genomic Sci.">
        <title>Genomic Encyclopedia of Bacterial and Archaeal Type Strains, Phase III: the genomes of soil and plant-associated and newly described type strains.</title>
        <authorList>
            <person name="Whitman W.B."/>
            <person name="Woyke T."/>
            <person name="Klenk H.P."/>
            <person name="Zhou Y."/>
            <person name="Lilburn T.G."/>
            <person name="Beck B.J."/>
            <person name="De Vos P."/>
            <person name="Vandamme P."/>
            <person name="Eisen J.A."/>
            <person name="Garrity G."/>
            <person name="Hugenholtz P."/>
            <person name="Kyrpides N.C."/>
        </authorList>
    </citation>
    <scope>NUCLEOTIDE SEQUENCE [LARGE SCALE GENOMIC DNA]</scope>
    <source>
        <strain evidence="15 16">CGMCC 1.7748</strain>
    </source>
</reference>
<keyword evidence="7" id="KW-0479">Metal-binding</keyword>
<keyword evidence="16" id="KW-1185">Reference proteome</keyword>
<dbReference type="GO" id="GO:0022904">
    <property type="term" value="P:respiratory electron transport chain"/>
    <property type="evidence" value="ECO:0007669"/>
    <property type="project" value="InterPro"/>
</dbReference>
<dbReference type="AlphaFoldDB" id="A0A562K1X0"/>
<keyword evidence="4" id="KW-1003">Cell membrane</keyword>
<feature type="domain" description="Cytochrome b561 bacterial/Ni-hydrogenase" evidence="14">
    <location>
        <begin position="9"/>
        <end position="180"/>
    </location>
</feature>
<dbReference type="PANTHER" id="PTHR30529">
    <property type="entry name" value="CYTOCHROME B561"/>
    <property type="match status" value="1"/>
</dbReference>
<dbReference type="Proteomes" id="UP000316624">
    <property type="component" value="Unassembled WGS sequence"/>
</dbReference>
<keyword evidence="5" id="KW-0349">Heme</keyword>
<comment type="subcellular location">
    <subcellularLocation>
        <location evidence="2">Cell membrane</location>
        <topology evidence="2">Multi-pass membrane protein</topology>
    </subcellularLocation>
</comment>
<evidence type="ECO:0000256" key="8">
    <source>
        <dbReference type="ARBA" id="ARBA00022982"/>
    </source>
</evidence>
<evidence type="ECO:0000256" key="2">
    <source>
        <dbReference type="ARBA" id="ARBA00004651"/>
    </source>
</evidence>
<dbReference type="InterPro" id="IPR016174">
    <property type="entry name" value="Di-haem_cyt_TM"/>
</dbReference>
<dbReference type="PANTHER" id="PTHR30529:SF3">
    <property type="entry name" value="CYTOCHROME B561 HOMOLOG 1"/>
    <property type="match status" value="1"/>
</dbReference>
<dbReference type="InterPro" id="IPR052168">
    <property type="entry name" value="Cytochrome_b561_oxidase"/>
</dbReference>
<evidence type="ECO:0000256" key="9">
    <source>
        <dbReference type="ARBA" id="ARBA00022989"/>
    </source>
</evidence>
<evidence type="ECO:0000256" key="3">
    <source>
        <dbReference type="ARBA" id="ARBA00022448"/>
    </source>
</evidence>
<dbReference type="GO" id="GO:0046872">
    <property type="term" value="F:metal ion binding"/>
    <property type="evidence" value="ECO:0007669"/>
    <property type="project" value="UniProtKB-KW"/>
</dbReference>
<evidence type="ECO:0000256" key="1">
    <source>
        <dbReference type="ARBA" id="ARBA00001970"/>
    </source>
</evidence>
<comment type="cofactor">
    <cofactor evidence="1">
        <name>heme b</name>
        <dbReference type="ChEBI" id="CHEBI:60344"/>
    </cofactor>
</comment>
<evidence type="ECO:0000256" key="10">
    <source>
        <dbReference type="ARBA" id="ARBA00023004"/>
    </source>
</evidence>
<comment type="caution">
    <text evidence="15">The sequence shown here is derived from an EMBL/GenBank/DDBJ whole genome shotgun (WGS) entry which is preliminary data.</text>
</comment>
<evidence type="ECO:0000259" key="14">
    <source>
        <dbReference type="Pfam" id="PF01292"/>
    </source>
</evidence>
<organism evidence="15 16">
    <name type="scientific">Sphingobium wenxiniae (strain DSM 21828 / CGMCC 1.7748 / JZ-1)</name>
    <dbReference type="NCBI Taxonomy" id="595605"/>
    <lineage>
        <taxon>Bacteria</taxon>
        <taxon>Pseudomonadati</taxon>
        <taxon>Pseudomonadota</taxon>
        <taxon>Alphaproteobacteria</taxon>
        <taxon>Sphingomonadales</taxon>
        <taxon>Sphingomonadaceae</taxon>
        <taxon>Sphingobium</taxon>
    </lineage>
</organism>
<feature type="transmembrane region" description="Helical" evidence="13">
    <location>
        <begin position="150"/>
        <end position="169"/>
    </location>
</feature>
<evidence type="ECO:0000256" key="7">
    <source>
        <dbReference type="ARBA" id="ARBA00022723"/>
    </source>
</evidence>
<feature type="transmembrane region" description="Helical" evidence="13">
    <location>
        <begin position="12"/>
        <end position="32"/>
    </location>
</feature>
<feature type="transmembrane region" description="Helical" evidence="13">
    <location>
        <begin position="84"/>
        <end position="112"/>
    </location>
</feature>
<feature type="transmembrane region" description="Helical" evidence="13">
    <location>
        <begin position="52"/>
        <end position="72"/>
    </location>
</feature>
<dbReference type="InterPro" id="IPR011577">
    <property type="entry name" value="Cyt_b561_bac/Ni-Hgenase"/>
</dbReference>
<dbReference type="Gene3D" id="1.20.950.20">
    <property type="entry name" value="Transmembrane di-heme cytochromes, Chain C"/>
    <property type="match status" value="1"/>
</dbReference>
<comment type="similarity">
    <text evidence="12">Belongs to the cytochrome b561 family.</text>
</comment>
<dbReference type="EMBL" id="VLKK01000033">
    <property type="protein sequence ID" value="TWH89422.1"/>
    <property type="molecule type" value="Genomic_DNA"/>
</dbReference>
<evidence type="ECO:0000256" key="12">
    <source>
        <dbReference type="ARBA" id="ARBA00037975"/>
    </source>
</evidence>
<evidence type="ECO:0000256" key="5">
    <source>
        <dbReference type="ARBA" id="ARBA00022617"/>
    </source>
</evidence>
<evidence type="ECO:0000256" key="6">
    <source>
        <dbReference type="ARBA" id="ARBA00022692"/>
    </source>
</evidence>
<dbReference type="GO" id="GO:0005886">
    <property type="term" value="C:plasma membrane"/>
    <property type="evidence" value="ECO:0007669"/>
    <property type="project" value="UniProtKB-SubCell"/>
</dbReference>